<dbReference type="InterPro" id="IPR043129">
    <property type="entry name" value="ATPase_NBD"/>
</dbReference>
<dbReference type="PANTHER" id="PTHR18964">
    <property type="entry name" value="ROK (REPRESSOR, ORF, KINASE) FAMILY"/>
    <property type="match status" value="1"/>
</dbReference>
<protein>
    <submittedName>
        <fullName evidence="2">N-acetylglucosamine repressor</fullName>
    </submittedName>
</protein>
<dbReference type="InterPro" id="IPR036390">
    <property type="entry name" value="WH_DNA-bd_sf"/>
</dbReference>
<dbReference type="SUPFAM" id="SSF53067">
    <property type="entry name" value="Actin-like ATPase domain"/>
    <property type="match status" value="2"/>
</dbReference>
<evidence type="ECO:0000256" key="1">
    <source>
        <dbReference type="SAM" id="MobiDB-lite"/>
    </source>
</evidence>
<dbReference type="Gene3D" id="1.10.10.10">
    <property type="entry name" value="Winged helix-like DNA-binding domain superfamily/Winged helix DNA-binding domain"/>
    <property type="match status" value="1"/>
</dbReference>
<reference evidence="2" key="1">
    <citation type="submission" date="2016-10" db="EMBL/GenBank/DDBJ databases">
        <title>Sequence of Gallionella enrichment culture.</title>
        <authorList>
            <person name="Poehlein A."/>
            <person name="Muehling M."/>
            <person name="Daniel R."/>
        </authorList>
    </citation>
    <scope>NUCLEOTIDE SEQUENCE</scope>
</reference>
<dbReference type="Gene3D" id="3.30.420.40">
    <property type="match status" value="2"/>
</dbReference>
<sequence length="453" mass="46395">MTDDDAQPESGSSTPLTSLTPAGGRSGQHPGPARQGTLREHNLRLVLGHVFDATEPPSRADIAAATHLTRGTVSALVDQLVQSGLVAELAPVAARRAGRPAVPLVPARRTLAAIGAEVNLDYMGYRVLDLAGDVLAERIERGDFRGSDPAQALRRLGDMLAEVTLRLGRERVPIVGCCLALPGLVDRVTGPLRIAPNLGWTDVDVLGLLADHPALSGANLLLGNDANLAARAESRAQGVAGDFLLIVGEVGIGGAIVLDGEVFAGRHGWSGEIGHTTVDMSGPLCSCGASGCLEQYAGKDSLMRAAGLDLDLPIEALRDAADAGDPAALASLDRGGAALGVAIASFVNLIDVEQVVLGGTYALLGDQLLSRVREKVRSRVISAPWGGVDVRLTASDEHATLTGAALAVLHRLTSDPSAWVSAELDGGEGGDLVPSRARGAAPAAPATIAAVTA</sequence>
<feature type="region of interest" description="Disordered" evidence="1">
    <location>
        <begin position="1"/>
        <end position="35"/>
    </location>
</feature>
<organism evidence="2">
    <name type="scientific">mine drainage metagenome</name>
    <dbReference type="NCBI Taxonomy" id="410659"/>
    <lineage>
        <taxon>unclassified sequences</taxon>
        <taxon>metagenomes</taxon>
        <taxon>ecological metagenomes</taxon>
    </lineage>
</organism>
<dbReference type="InterPro" id="IPR036388">
    <property type="entry name" value="WH-like_DNA-bd_sf"/>
</dbReference>
<dbReference type="AlphaFoldDB" id="A0A1J5RBY0"/>
<dbReference type="PANTHER" id="PTHR18964:SF149">
    <property type="entry name" value="BIFUNCTIONAL UDP-N-ACETYLGLUCOSAMINE 2-EPIMERASE_N-ACETYLMANNOSAMINE KINASE"/>
    <property type="match status" value="1"/>
</dbReference>
<name>A0A1J5RBY0_9ZZZZ</name>
<gene>
    <name evidence="2" type="primary">nagC_1</name>
    <name evidence="2" type="ORF">GALL_286050</name>
</gene>
<dbReference type="SUPFAM" id="SSF46785">
    <property type="entry name" value="Winged helix' DNA-binding domain"/>
    <property type="match status" value="1"/>
</dbReference>
<comment type="caution">
    <text evidence="2">The sequence shown here is derived from an EMBL/GenBank/DDBJ whole genome shotgun (WGS) entry which is preliminary data.</text>
</comment>
<dbReference type="InterPro" id="IPR000600">
    <property type="entry name" value="ROK"/>
</dbReference>
<dbReference type="Pfam" id="PF00480">
    <property type="entry name" value="ROK"/>
    <property type="match status" value="1"/>
</dbReference>
<feature type="compositionally biased region" description="Low complexity" evidence="1">
    <location>
        <begin position="12"/>
        <end position="21"/>
    </location>
</feature>
<accession>A0A1J5RBY0</accession>
<dbReference type="EMBL" id="MLJW01000327">
    <property type="protein sequence ID" value="OIQ89527.1"/>
    <property type="molecule type" value="Genomic_DNA"/>
</dbReference>
<proteinExistence type="predicted"/>
<evidence type="ECO:0000313" key="2">
    <source>
        <dbReference type="EMBL" id="OIQ89527.1"/>
    </source>
</evidence>